<dbReference type="PANTHER" id="PTHR11782:SF83">
    <property type="entry name" value="GUANOSINE-DIPHOSPHATASE"/>
    <property type="match status" value="1"/>
</dbReference>
<organism evidence="4 5">
    <name type="scientific">Hydra vulgaris</name>
    <name type="common">Hydra</name>
    <name type="synonym">Hydra attenuata</name>
    <dbReference type="NCBI Taxonomy" id="6087"/>
    <lineage>
        <taxon>Eukaryota</taxon>
        <taxon>Metazoa</taxon>
        <taxon>Cnidaria</taxon>
        <taxon>Hydrozoa</taxon>
        <taxon>Hydroidolina</taxon>
        <taxon>Anthoathecata</taxon>
        <taxon>Aplanulata</taxon>
        <taxon>Hydridae</taxon>
        <taxon>Hydra</taxon>
    </lineage>
</organism>
<evidence type="ECO:0000256" key="2">
    <source>
        <dbReference type="ARBA" id="ARBA00022801"/>
    </source>
</evidence>
<dbReference type="GeneID" id="105848299"/>
<dbReference type="RefSeq" id="XP_065661036.1">
    <property type="nucleotide sequence ID" value="XM_065804964.1"/>
</dbReference>
<reference evidence="5" key="1">
    <citation type="submission" date="2025-08" db="UniProtKB">
        <authorList>
            <consortium name="RefSeq"/>
        </authorList>
    </citation>
    <scope>IDENTIFICATION</scope>
</reference>
<proteinExistence type="inferred from homology"/>
<name>A0ABM4CH40_HYDVU</name>
<protein>
    <submittedName>
        <fullName evidence="5">Ectonucleoside triphosphate diphosphohydrolase 1 isoform X3</fullName>
    </submittedName>
</protein>
<keyword evidence="3" id="KW-1133">Transmembrane helix</keyword>
<feature type="transmembrane region" description="Helical" evidence="3">
    <location>
        <begin position="21"/>
        <end position="42"/>
    </location>
</feature>
<keyword evidence="3" id="KW-0472">Membrane</keyword>
<comment type="similarity">
    <text evidence="1">Belongs to the GDA1/CD39 NTPase family.</text>
</comment>
<dbReference type="Proteomes" id="UP001652625">
    <property type="component" value="Chromosome 09"/>
</dbReference>
<evidence type="ECO:0000313" key="4">
    <source>
        <dbReference type="Proteomes" id="UP001652625"/>
    </source>
</evidence>
<feature type="transmembrane region" description="Helical" evidence="3">
    <location>
        <begin position="465"/>
        <end position="488"/>
    </location>
</feature>
<keyword evidence="2" id="KW-0378">Hydrolase</keyword>
<dbReference type="InterPro" id="IPR000407">
    <property type="entry name" value="GDA1_CD39_NTPase"/>
</dbReference>
<keyword evidence="3" id="KW-0812">Transmembrane</keyword>
<dbReference type="Gene3D" id="3.30.420.150">
    <property type="entry name" value="Exopolyphosphatase. Domain 2"/>
    <property type="match status" value="1"/>
</dbReference>
<dbReference type="Pfam" id="PF01150">
    <property type="entry name" value="GDA1_CD39"/>
    <property type="match status" value="1"/>
</dbReference>
<accession>A0ABM4CH40</accession>
<dbReference type="Gene3D" id="3.30.420.40">
    <property type="match status" value="1"/>
</dbReference>
<dbReference type="PANTHER" id="PTHR11782">
    <property type="entry name" value="ADENOSINE/GUANOSINE DIPHOSPHATASE"/>
    <property type="match status" value="1"/>
</dbReference>
<evidence type="ECO:0000256" key="3">
    <source>
        <dbReference type="SAM" id="Phobius"/>
    </source>
</evidence>
<gene>
    <name evidence="5" type="primary">LOC105848299</name>
</gene>
<sequence length="501" mass="57191">MLKDEYKKFLTKKRKTLVKKQTIFGVVFILVGLVVVFLFIYLRSQKNAFELHGRFGITIDAGGSGTRLSIYEYKKGKLHNENYICENKGLTNSQLLSLYDSIHKCLVEAEKRIPLLINSKTPIYFAATAGMRLLKINNETAYQNIWNVVRHALNNSSFIVKLNETLLGSKEAAYSWASVNSLLDRKKSSGLFEMGSTSVQLAFEPQSSETFLPSSHTENVVLKKKSYNLYVYSFLCFGKDEFRRRYIARIIKKSGYSSNVKDPCHPLGYKKVIASNEIWNSTCVNGLYAQTVLGESFVKKNSIHFYVLHGSSNFTDCFNEVENMFYANCSHKFCDMNNVHYPASDAFFTAIGGGVYFSSKYLNLSNPVRIQAYKNATENLCSLNYTQLSSNKEFNDYTIDYCLVDVFTYFIFHELLKLNDSNKVMFANKIDNNVVSWTMGLILNKLHELSPANHYISRRLSNVTFYSAITASLVVIIIGLIAVICYYYKLRKTSYTLETQS</sequence>
<evidence type="ECO:0000313" key="5">
    <source>
        <dbReference type="RefSeq" id="XP_065661036.1"/>
    </source>
</evidence>
<evidence type="ECO:0000256" key="1">
    <source>
        <dbReference type="ARBA" id="ARBA00009283"/>
    </source>
</evidence>
<keyword evidence="4" id="KW-1185">Reference proteome</keyword>